<keyword evidence="3" id="KW-1185">Reference proteome</keyword>
<dbReference type="AlphaFoldDB" id="A0A2J5HUV1"/>
<dbReference type="EMBL" id="KZ559541">
    <property type="protein sequence ID" value="PLN80978.1"/>
    <property type="molecule type" value="Genomic_DNA"/>
</dbReference>
<sequence length="207" mass="22822">MPHRRRHSWPACGPGMTTVPVITVSQPQDPPERQFLAPLVSAELLESDDAASAGIVRSGDRSSSSSSSSSSVTRYRLWPHYHHHKVVASSQTASARTDTSTGSPLRRMLRPPLDKARSLFVLPTTTTAGEKVVLSYWVPRRVPSRPSRSPLPSSSLSPAFSESVERGRPLDAAIGRLRAEGNHRRCHSEQPRSWREPSASLWTLSEE</sequence>
<proteinExistence type="predicted"/>
<organism evidence="2 3">
    <name type="scientific">Aspergillus taichungensis</name>
    <dbReference type="NCBI Taxonomy" id="482145"/>
    <lineage>
        <taxon>Eukaryota</taxon>
        <taxon>Fungi</taxon>
        <taxon>Dikarya</taxon>
        <taxon>Ascomycota</taxon>
        <taxon>Pezizomycotina</taxon>
        <taxon>Eurotiomycetes</taxon>
        <taxon>Eurotiomycetidae</taxon>
        <taxon>Eurotiales</taxon>
        <taxon>Aspergillaceae</taxon>
        <taxon>Aspergillus</taxon>
        <taxon>Aspergillus subgen. Circumdati</taxon>
    </lineage>
</organism>
<feature type="compositionally biased region" description="Polar residues" evidence="1">
    <location>
        <begin position="88"/>
        <end position="103"/>
    </location>
</feature>
<feature type="compositionally biased region" description="Low complexity" evidence="1">
    <location>
        <begin position="143"/>
        <end position="158"/>
    </location>
</feature>
<feature type="compositionally biased region" description="Basic and acidic residues" evidence="1">
    <location>
        <begin position="180"/>
        <end position="195"/>
    </location>
</feature>
<feature type="region of interest" description="Disordered" evidence="1">
    <location>
        <begin position="143"/>
        <end position="167"/>
    </location>
</feature>
<reference evidence="3" key="1">
    <citation type="submission" date="2017-12" db="EMBL/GenBank/DDBJ databases">
        <authorList>
            <consortium name="DOE Joint Genome Institute"/>
            <person name="Mondo S.J."/>
            <person name="Kjaerbolling I."/>
            <person name="Vesth T.C."/>
            <person name="Frisvad J.C."/>
            <person name="Nybo J.L."/>
            <person name="Theobald S."/>
            <person name="Kuo A."/>
            <person name="Bowyer P."/>
            <person name="Matsuda Y."/>
            <person name="Lyhne E.K."/>
            <person name="Kogle M.E."/>
            <person name="Clum A."/>
            <person name="Lipzen A."/>
            <person name="Salamov A."/>
            <person name="Ngan C.Y."/>
            <person name="Daum C."/>
            <person name="Chiniquy J."/>
            <person name="Barry K."/>
            <person name="LaButti K."/>
            <person name="Haridas S."/>
            <person name="Simmons B.A."/>
            <person name="Magnuson J.K."/>
            <person name="Mortensen U.H."/>
            <person name="Larsen T.O."/>
            <person name="Grigoriev I.V."/>
            <person name="Baker S.E."/>
            <person name="Andersen M.R."/>
            <person name="Nordberg H.P."/>
            <person name="Cantor M.N."/>
            <person name="Hua S.X."/>
        </authorList>
    </citation>
    <scope>NUCLEOTIDE SEQUENCE [LARGE SCALE GENOMIC DNA]</scope>
    <source>
        <strain evidence="3">IBT 19404</strain>
    </source>
</reference>
<evidence type="ECO:0000256" key="1">
    <source>
        <dbReference type="SAM" id="MobiDB-lite"/>
    </source>
</evidence>
<gene>
    <name evidence="2" type="ORF">BDW42DRAFT_194013</name>
</gene>
<name>A0A2J5HUV1_9EURO</name>
<dbReference type="Proteomes" id="UP000235023">
    <property type="component" value="Unassembled WGS sequence"/>
</dbReference>
<evidence type="ECO:0000313" key="2">
    <source>
        <dbReference type="EMBL" id="PLN80978.1"/>
    </source>
</evidence>
<dbReference type="OrthoDB" id="4227073at2759"/>
<feature type="region of interest" description="Disordered" evidence="1">
    <location>
        <begin position="180"/>
        <end position="207"/>
    </location>
</feature>
<evidence type="ECO:0000313" key="3">
    <source>
        <dbReference type="Proteomes" id="UP000235023"/>
    </source>
</evidence>
<accession>A0A2J5HUV1</accession>
<feature type="region of interest" description="Disordered" evidence="1">
    <location>
        <begin position="88"/>
        <end position="109"/>
    </location>
</feature>
<protein>
    <submittedName>
        <fullName evidence="2">Uncharacterized protein</fullName>
    </submittedName>
</protein>